<name>A0A0V8RPZ3_9ACTO</name>
<dbReference type="OrthoDB" id="9884290at2"/>
<dbReference type="EMBL" id="LLVT01000004">
    <property type="protein sequence ID" value="KSW10220.1"/>
    <property type="molecule type" value="Genomic_DNA"/>
</dbReference>
<gene>
    <name evidence="1" type="ORF">APY09_09450</name>
    <name evidence="2" type="ORF">APY09_09560</name>
</gene>
<dbReference type="Proteomes" id="UP000054686">
    <property type="component" value="Unassembled WGS sequence"/>
</dbReference>
<dbReference type="EMBL" id="LLVT01000004">
    <property type="protein sequence ID" value="KSW10241.1"/>
    <property type="molecule type" value="Genomic_DNA"/>
</dbReference>
<dbReference type="RefSeq" id="WP_060567570.1">
    <property type="nucleotide sequence ID" value="NZ_CP040006.1"/>
</dbReference>
<reference evidence="1 3" key="1">
    <citation type="submission" date="2015-10" db="EMBL/GenBank/DDBJ databases">
        <title>Draft Genome of Actinomyces odontolyticus subsp. actinosynbacter strain XH001.</title>
        <authorList>
            <person name="Mclean J.S."/>
            <person name="He X."/>
        </authorList>
    </citation>
    <scope>NUCLEOTIDE SEQUENCE [LARGE SCALE GENOMIC DNA]</scope>
    <source>
        <strain evidence="1 3">XH001</strain>
    </source>
</reference>
<accession>A0A0V8RPZ3</accession>
<sequence>MSGAGLLSIEWEIANQHLPMPHIVATACAAFVEEAERRGLVIRSGPSPSVLHELRLVRVTGKVTRQDDETPEPQPPHTLRRCPACGVHIYDLTDIEGAEQ</sequence>
<proteinExistence type="predicted"/>
<organism evidence="1 3">
    <name type="scientific">Schaalia odontolytica</name>
    <dbReference type="NCBI Taxonomy" id="1660"/>
    <lineage>
        <taxon>Bacteria</taxon>
        <taxon>Bacillati</taxon>
        <taxon>Actinomycetota</taxon>
        <taxon>Actinomycetes</taxon>
        <taxon>Actinomycetales</taxon>
        <taxon>Actinomycetaceae</taxon>
        <taxon>Schaalia</taxon>
    </lineage>
</organism>
<evidence type="ECO:0000313" key="2">
    <source>
        <dbReference type="EMBL" id="KSW10241.1"/>
    </source>
</evidence>
<dbReference type="AlphaFoldDB" id="A0A0V8RPZ3"/>
<comment type="caution">
    <text evidence="1">The sequence shown here is derived from an EMBL/GenBank/DDBJ whole genome shotgun (WGS) entry which is preliminary data.</text>
</comment>
<evidence type="ECO:0000313" key="3">
    <source>
        <dbReference type="Proteomes" id="UP000054686"/>
    </source>
</evidence>
<protein>
    <submittedName>
        <fullName evidence="1">Uncharacterized protein</fullName>
    </submittedName>
</protein>
<evidence type="ECO:0000313" key="1">
    <source>
        <dbReference type="EMBL" id="KSW10220.1"/>
    </source>
</evidence>